<feature type="transmembrane region" description="Helical" evidence="1">
    <location>
        <begin position="180"/>
        <end position="198"/>
    </location>
</feature>
<feature type="transmembrane region" description="Helical" evidence="1">
    <location>
        <begin position="74"/>
        <end position="92"/>
    </location>
</feature>
<dbReference type="Pfam" id="PF06197">
    <property type="entry name" value="DUF998"/>
    <property type="match status" value="1"/>
</dbReference>
<dbReference type="Proteomes" id="UP000308705">
    <property type="component" value="Unassembled WGS sequence"/>
</dbReference>
<gene>
    <name evidence="2" type="ORF">FDA94_07260</name>
</gene>
<accession>A0A4U3MQ70</accession>
<protein>
    <submittedName>
        <fullName evidence="2">DUF998 domain-containing protein</fullName>
    </submittedName>
</protein>
<feature type="transmembrane region" description="Helical" evidence="1">
    <location>
        <begin position="107"/>
        <end position="127"/>
    </location>
</feature>
<dbReference type="AlphaFoldDB" id="A0A4U3MQ70"/>
<proteinExistence type="predicted"/>
<evidence type="ECO:0000256" key="1">
    <source>
        <dbReference type="SAM" id="Phobius"/>
    </source>
</evidence>
<feature type="transmembrane region" description="Helical" evidence="1">
    <location>
        <begin position="139"/>
        <end position="160"/>
    </location>
</feature>
<feature type="transmembrane region" description="Helical" evidence="1">
    <location>
        <begin position="43"/>
        <end position="67"/>
    </location>
</feature>
<keyword evidence="1" id="KW-0812">Transmembrane</keyword>
<dbReference type="OrthoDB" id="3392476at2"/>
<keyword evidence="3" id="KW-1185">Reference proteome</keyword>
<evidence type="ECO:0000313" key="2">
    <source>
        <dbReference type="EMBL" id="TKK90206.1"/>
    </source>
</evidence>
<sequence length="204" mass="21292">MRVPAQAGLGAITVAAAAILTLEFSSGIDLTRRTISEHQLGEHAWLFGVSVALIALGSLGIGATLVAQRRARPLGVVALFGWSLGLLIVATFPKHDWSVGPSFSGSIHRVGSVVAFVCLPVAVLLLARPWRDTMARVAAALGFGAVVWIAGIALVGFTAARDGIPWWRAMPVGLGAVERGLVFTEIAALAALGIWAVARQRQTA</sequence>
<evidence type="ECO:0000313" key="3">
    <source>
        <dbReference type="Proteomes" id="UP000308705"/>
    </source>
</evidence>
<dbReference type="EMBL" id="SZQA01000004">
    <property type="protein sequence ID" value="TKK90206.1"/>
    <property type="molecule type" value="Genomic_DNA"/>
</dbReference>
<keyword evidence="1" id="KW-1133">Transmembrane helix</keyword>
<comment type="caution">
    <text evidence="2">The sequence shown here is derived from an EMBL/GenBank/DDBJ whole genome shotgun (WGS) entry which is preliminary data.</text>
</comment>
<dbReference type="RefSeq" id="WP_137246252.1">
    <property type="nucleotide sequence ID" value="NZ_SZQA01000004.1"/>
</dbReference>
<reference evidence="2 3" key="1">
    <citation type="submission" date="2019-04" db="EMBL/GenBank/DDBJ databases">
        <title>Herbidospora sp. NEAU-GS14.nov., a novel actinomycete isolated from soil.</title>
        <authorList>
            <person name="Han L."/>
        </authorList>
    </citation>
    <scope>NUCLEOTIDE SEQUENCE [LARGE SCALE GENOMIC DNA]</scope>
    <source>
        <strain evidence="2 3">NEAU-GS14</strain>
    </source>
</reference>
<dbReference type="InterPro" id="IPR009339">
    <property type="entry name" value="DUF998"/>
</dbReference>
<name>A0A4U3MQ70_9ACTN</name>
<organism evidence="2 3">
    <name type="scientific">Herbidospora galbida</name>
    <dbReference type="NCBI Taxonomy" id="2575442"/>
    <lineage>
        <taxon>Bacteria</taxon>
        <taxon>Bacillati</taxon>
        <taxon>Actinomycetota</taxon>
        <taxon>Actinomycetes</taxon>
        <taxon>Streptosporangiales</taxon>
        <taxon>Streptosporangiaceae</taxon>
        <taxon>Herbidospora</taxon>
    </lineage>
</organism>
<keyword evidence="1" id="KW-0472">Membrane</keyword>